<reference evidence="2" key="1">
    <citation type="journal article" date="2022" name="Arch. Microbiol.">
        <title>Microbulbifer okhotskensis sp. nov., isolated from a deep bottom sediment of the Okhotsk Sea.</title>
        <authorList>
            <person name="Romanenko L."/>
            <person name="Kurilenko V."/>
            <person name="Otstavnykh N."/>
            <person name="Velansky P."/>
            <person name="Isaeva M."/>
            <person name="Mikhailov V."/>
        </authorList>
    </citation>
    <scope>NUCLEOTIDE SEQUENCE</scope>
    <source>
        <strain evidence="2">OS29</strain>
    </source>
</reference>
<dbReference type="RefSeq" id="WP_252466382.1">
    <property type="nucleotide sequence ID" value="NZ_JALBWM010000037.1"/>
</dbReference>
<dbReference type="SUPFAM" id="SSF47336">
    <property type="entry name" value="ACP-like"/>
    <property type="match status" value="1"/>
</dbReference>
<proteinExistence type="predicted"/>
<keyword evidence="3" id="KW-1185">Reference proteome</keyword>
<organism evidence="2 3">
    <name type="scientific">Microbulbifer okhotskensis</name>
    <dbReference type="NCBI Taxonomy" id="2926617"/>
    <lineage>
        <taxon>Bacteria</taxon>
        <taxon>Pseudomonadati</taxon>
        <taxon>Pseudomonadota</taxon>
        <taxon>Gammaproteobacteria</taxon>
        <taxon>Cellvibrionales</taxon>
        <taxon>Microbulbiferaceae</taxon>
        <taxon>Microbulbifer</taxon>
    </lineage>
</organism>
<dbReference type="Gene3D" id="1.10.1200.10">
    <property type="entry name" value="ACP-like"/>
    <property type="match status" value="1"/>
</dbReference>
<dbReference type="PROSITE" id="PS50075">
    <property type="entry name" value="CARRIER"/>
    <property type="match status" value="1"/>
</dbReference>
<evidence type="ECO:0000313" key="3">
    <source>
        <dbReference type="Proteomes" id="UP001139028"/>
    </source>
</evidence>
<protein>
    <submittedName>
        <fullName evidence="2">Acyl carrier protein</fullName>
    </submittedName>
</protein>
<evidence type="ECO:0000259" key="1">
    <source>
        <dbReference type="PROSITE" id="PS50075"/>
    </source>
</evidence>
<feature type="domain" description="Carrier" evidence="1">
    <location>
        <begin position="4"/>
        <end position="81"/>
    </location>
</feature>
<accession>A0A9X2J6L9</accession>
<comment type="caution">
    <text evidence="2">The sequence shown here is derived from an EMBL/GenBank/DDBJ whole genome shotgun (WGS) entry which is preliminary data.</text>
</comment>
<gene>
    <name evidence="2" type="ORF">MO867_10430</name>
</gene>
<dbReference type="Pfam" id="PF00550">
    <property type="entry name" value="PP-binding"/>
    <property type="match status" value="1"/>
</dbReference>
<dbReference type="AlphaFoldDB" id="A0A9X2J6L9"/>
<dbReference type="Proteomes" id="UP001139028">
    <property type="component" value="Unassembled WGS sequence"/>
</dbReference>
<evidence type="ECO:0000313" key="2">
    <source>
        <dbReference type="EMBL" id="MCO1334755.1"/>
    </source>
</evidence>
<dbReference type="InterPro" id="IPR009081">
    <property type="entry name" value="PP-bd_ACP"/>
</dbReference>
<dbReference type="EMBL" id="JALBWM010000037">
    <property type="protein sequence ID" value="MCO1334755.1"/>
    <property type="molecule type" value="Genomic_DNA"/>
</dbReference>
<sequence length="84" mass="9221">MSTAVVESKVQELCEQIALMLNLDTVDADTPIAELGVDSLNIVEVILICEQLYPGVMSPENLVFDEHTTLKEMDGQLLENSAEI</sequence>
<dbReference type="InterPro" id="IPR036736">
    <property type="entry name" value="ACP-like_sf"/>
</dbReference>
<name>A0A9X2J6L9_9GAMM</name>